<dbReference type="GO" id="GO:0061651">
    <property type="term" value="F:Atg12 conjugating enzyme activity"/>
    <property type="evidence" value="ECO:0007669"/>
    <property type="project" value="TreeGrafter"/>
</dbReference>
<evidence type="ECO:0000313" key="9">
    <source>
        <dbReference type="Proteomes" id="UP000799770"/>
    </source>
</evidence>
<accession>A0A6A5Z0U5</accession>
<keyword evidence="5" id="KW-0813">Transport</keyword>
<dbReference type="OrthoDB" id="4089664at2759"/>
<protein>
    <recommendedName>
        <fullName evidence="2">Ubiquitin-like-conjugating enzyme ATG10</fullName>
    </recommendedName>
    <alternativeName>
        <fullName evidence="7">Autophagy-related protein 10</fullName>
    </alternativeName>
</protein>
<keyword evidence="9" id="KW-1185">Reference proteome</keyword>
<proteinExistence type="inferred from homology"/>
<dbReference type="Gene3D" id="3.30.1460.50">
    <property type="match status" value="1"/>
</dbReference>
<evidence type="ECO:0000256" key="7">
    <source>
        <dbReference type="ARBA" id="ARBA00029833"/>
    </source>
</evidence>
<reference evidence="8" key="1">
    <citation type="journal article" date="2020" name="Stud. Mycol.">
        <title>101 Dothideomycetes genomes: a test case for predicting lifestyles and emergence of pathogens.</title>
        <authorList>
            <person name="Haridas S."/>
            <person name="Albert R."/>
            <person name="Binder M."/>
            <person name="Bloem J."/>
            <person name="Labutti K."/>
            <person name="Salamov A."/>
            <person name="Andreopoulos B."/>
            <person name="Baker S."/>
            <person name="Barry K."/>
            <person name="Bills G."/>
            <person name="Bluhm B."/>
            <person name="Cannon C."/>
            <person name="Castanera R."/>
            <person name="Culley D."/>
            <person name="Daum C."/>
            <person name="Ezra D."/>
            <person name="Gonzalez J."/>
            <person name="Henrissat B."/>
            <person name="Kuo A."/>
            <person name="Liang C."/>
            <person name="Lipzen A."/>
            <person name="Lutzoni F."/>
            <person name="Magnuson J."/>
            <person name="Mondo S."/>
            <person name="Nolan M."/>
            <person name="Ohm R."/>
            <person name="Pangilinan J."/>
            <person name="Park H.-J."/>
            <person name="Ramirez L."/>
            <person name="Alfaro M."/>
            <person name="Sun H."/>
            <person name="Tritt A."/>
            <person name="Yoshinaga Y."/>
            <person name="Zwiers L.-H."/>
            <person name="Turgeon B."/>
            <person name="Goodwin S."/>
            <person name="Spatafora J."/>
            <person name="Crous P."/>
            <person name="Grigoriev I."/>
        </authorList>
    </citation>
    <scope>NUCLEOTIDE SEQUENCE</scope>
    <source>
        <strain evidence="8">CBS 627.86</strain>
    </source>
</reference>
<dbReference type="Proteomes" id="UP000799770">
    <property type="component" value="Unassembled WGS sequence"/>
</dbReference>
<evidence type="ECO:0000256" key="6">
    <source>
        <dbReference type="ARBA" id="ARBA00023006"/>
    </source>
</evidence>
<dbReference type="GO" id="GO:0032446">
    <property type="term" value="P:protein modification by small protein conjugation"/>
    <property type="evidence" value="ECO:0007669"/>
    <property type="project" value="TreeGrafter"/>
</dbReference>
<keyword evidence="3" id="KW-0808">Transferase</keyword>
<dbReference type="GO" id="GO:0000045">
    <property type="term" value="P:autophagosome assembly"/>
    <property type="evidence" value="ECO:0007669"/>
    <property type="project" value="TreeGrafter"/>
</dbReference>
<gene>
    <name evidence="8" type="ORF">BDV96DRAFT_163607</name>
</gene>
<evidence type="ECO:0000313" key="8">
    <source>
        <dbReference type="EMBL" id="KAF2112477.1"/>
    </source>
</evidence>
<evidence type="ECO:0000256" key="1">
    <source>
        <dbReference type="ARBA" id="ARBA00005696"/>
    </source>
</evidence>
<dbReference type="PANTHER" id="PTHR14957:SF1">
    <property type="entry name" value="UBIQUITIN-LIKE-CONJUGATING ENZYME ATG10"/>
    <property type="match status" value="1"/>
</dbReference>
<organism evidence="8 9">
    <name type="scientific">Lophiotrema nucula</name>
    <dbReference type="NCBI Taxonomy" id="690887"/>
    <lineage>
        <taxon>Eukaryota</taxon>
        <taxon>Fungi</taxon>
        <taxon>Dikarya</taxon>
        <taxon>Ascomycota</taxon>
        <taxon>Pezizomycotina</taxon>
        <taxon>Dothideomycetes</taxon>
        <taxon>Pleosporomycetidae</taxon>
        <taxon>Pleosporales</taxon>
        <taxon>Lophiotremataceae</taxon>
        <taxon>Lophiotrema</taxon>
    </lineage>
</organism>
<sequence>MHTLSSFPMVSPAEFEQGCEDIAELFDSIHLPERGDKSIALKTCNGLKYLRISKPFNVSDKTTQSSDIDVEEQIEEDDEEAFSHPNVQQAHIEWDVIYSSSYQVPVIYFRIKDSSYRFPPNMETLRCIIPEQYKSQIESHGLMGGITITDHPFTNTPVFFLHPCQTADVLASSVGTKTEITPTEYLLLFMTGMGRYMQLDLPLSLAETLRKHSLRE</sequence>
<name>A0A6A5Z0U5_9PLEO</name>
<evidence type="ECO:0000256" key="3">
    <source>
        <dbReference type="ARBA" id="ARBA00022679"/>
    </source>
</evidence>
<dbReference type="GO" id="GO:0015031">
    <property type="term" value="P:protein transport"/>
    <property type="evidence" value="ECO:0007669"/>
    <property type="project" value="UniProtKB-KW"/>
</dbReference>
<dbReference type="InterPro" id="IPR007135">
    <property type="entry name" value="Atg3/Atg10"/>
</dbReference>
<dbReference type="GO" id="GO:0000422">
    <property type="term" value="P:autophagy of mitochondrion"/>
    <property type="evidence" value="ECO:0007669"/>
    <property type="project" value="TreeGrafter"/>
</dbReference>
<evidence type="ECO:0000256" key="4">
    <source>
        <dbReference type="ARBA" id="ARBA00022786"/>
    </source>
</evidence>
<comment type="similarity">
    <text evidence="1">Belongs to the ATG10 family.</text>
</comment>
<dbReference type="Pfam" id="PF03987">
    <property type="entry name" value="Autophagy_act_C"/>
    <property type="match status" value="1"/>
</dbReference>
<dbReference type="AlphaFoldDB" id="A0A6A5Z0U5"/>
<dbReference type="EMBL" id="ML977331">
    <property type="protein sequence ID" value="KAF2112477.1"/>
    <property type="molecule type" value="Genomic_DNA"/>
</dbReference>
<evidence type="ECO:0000256" key="5">
    <source>
        <dbReference type="ARBA" id="ARBA00022927"/>
    </source>
</evidence>
<dbReference type="GO" id="GO:0005829">
    <property type="term" value="C:cytosol"/>
    <property type="evidence" value="ECO:0007669"/>
    <property type="project" value="TreeGrafter"/>
</dbReference>
<evidence type="ECO:0000256" key="2">
    <source>
        <dbReference type="ARBA" id="ARBA00021099"/>
    </source>
</evidence>
<keyword evidence="4" id="KW-0833">Ubl conjugation pathway</keyword>
<keyword evidence="6" id="KW-0072">Autophagy</keyword>
<dbReference type="PANTHER" id="PTHR14957">
    <property type="entry name" value="UBIQUITIN-LIKE-CONJUGATING ENZYME ATG10"/>
    <property type="match status" value="1"/>
</dbReference>
<keyword evidence="5" id="KW-0653">Protein transport</keyword>